<dbReference type="InterPro" id="IPR007501">
    <property type="entry name" value="DUF531"/>
</dbReference>
<dbReference type="Pfam" id="PF04407">
    <property type="entry name" value="DUF531"/>
    <property type="match status" value="1"/>
</dbReference>
<proteinExistence type="predicted"/>
<name>A0A8J7UV56_METVO</name>
<gene>
    <name evidence="1" type="ORF">J3E07_001492</name>
</gene>
<evidence type="ECO:0000313" key="2">
    <source>
        <dbReference type="Proteomes" id="UP000740329"/>
    </source>
</evidence>
<dbReference type="EMBL" id="JAGGMV010000005">
    <property type="protein sequence ID" value="MBP2202051.1"/>
    <property type="molecule type" value="Genomic_DNA"/>
</dbReference>
<protein>
    <recommendedName>
        <fullName evidence="3">DUF531 domain-containing protein</fullName>
    </recommendedName>
</protein>
<accession>A0A8J7UV56</accession>
<sequence length="207" mass="23578">MEEYNYEYDYKKYTKNNKNKSGNKEKNYKRCTMILYNSYDKSKWHEAHKRAIARAAPICTAFDWNLAIYDFPVDKIENLEGLESTNTEKDVIKLIETTIGGSGSYLRNLIDNNRFIVTNKYQAQFGTPIATTSKPDAKKLITPKQVLQELQKKPCGVFIGLGRHGLPKDVMKMGHYELDITEKGLSLETCTAIASIPSVLGTMAKYE</sequence>
<reference evidence="1" key="1">
    <citation type="submission" date="2021-03" db="EMBL/GenBank/DDBJ databases">
        <title>Genomic Encyclopedia of Type Strains, Phase IV (KMG-V): Genome sequencing to study the core and pangenomes of soil and plant-associated prokaryotes.</title>
        <authorList>
            <person name="Whitman W."/>
        </authorList>
    </citation>
    <scope>NUCLEOTIDE SEQUENCE</scope>
    <source>
        <strain evidence="1">C4</strain>
    </source>
</reference>
<dbReference type="RefSeq" id="WP_245314219.1">
    <property type="nucleotide sequence ID" value="NZ_JAGGMU010000005.1"/>
</dbReference>
<comment type="caution">
    <text evidence="1">The sequence shown here is derived from an EMBL/GenBank/DDBJ whole genome shotgun (WGS) entry which is preliminary data.</text>
</comment>
<evidence type="ECO:0000313" key="1">
    <source>
        <dbReference type="EMBL" id="MBP2202051.1"/>
    </source>
</evidence>
<dbReference type="Proteomes" id="UP000740329">
    <property type="component" value="Unassembled WGS sequence"/>
</dbReference>
<dbReference type="AlphaFoldDB" id="A0A8J7UV56"/>
<organism evidence="1 2">
    <name type="scientific">Methanococcus voltae</name>
    <dbReference type="NCBI Taxonomy" id="2188"/>
    <lineage>
        <taxon>Archaea</taxon>
        <taxon>Methanobacteriati</taxon>
        <taxon>Methanobacteriota</taxon>
        <taxon>Methanomada group</taxon>
        <taxon>Methanococci</taxon>
        <taxon>Methanococcales</taxon>
        <taxon>Methanococcaceae</taxon>
        <taxon>Methanococcus</taxon>
    </lineage>
</organism>
<evidence type="ECO:0008006" key="3">
    <source>
        <dbReference type="Google" id="ProtNLM"/>
    </source>
</evidence>